<protein>
    <submittedName>
        <fullName evidence="3">Uncharacterized protein</fullName>
    </submittedName>
</protein>
<dbReference type="EMBL" id="CAEY01000383">
    <property type="status" value="NOT_ANNOTATED_CDS"/>
    <property type="molecule type" value="Genomic_DNA"/>
</dbReference>
<feature type="transmembrane region" description="Helical" evidence="2">
    <location>
        <begin position="6"/>
        <end position="27"/>
    </location>
</feature>
<sequence>MVPLFVHLFFITVIFFELLVGIWWIIYCTKNSPTIKNSVQLTTITTPIYVQKTPNEDFDEYPEVPSKFANSKKEIKSLLTRSSDSTDKIVNYVSSTTTQNTDSSTPTTEKPEIMKRSSHSSSSKGS</sequence>
<feature type="compositionally biased region" description="Low complexity" evidence="1">
    <location>
        <begin position="94"/>
        <end position="108"/>
    </location>
</feature>
<name>T1KR31_TETUR</name>
<keyword evidence="2" id="KW-0812">Transmembrane</keyword>
<keyword evidence="2" id="KW-0472">Membrane</keyword>
<feature type="region of interest" description="Disordered" evidence="1">
    <location>
        <begin position="92"/>
        <end position="126"/>
    </location>
</feature>
<evidence type="ECO:0000256" key="1">
    <source>
        <dbReference type="SAM" id="MobiDB-lite"/>
    </source>
</evidence>
<proteinExistence type="predicted"/>
<dbReference type="HOGENOM" id="CLU_1984398_0_0_1"/>
<reference evidence="3" key="2">
    <citation type="submission" date="2015-06" db="UniProtKB">
        <authorList>
            <consortium name="EnsemblMetazoa"/>
        </authorList>
    </citation>
    <scope>IDENTIFICATION</scope>
</reference>
<dbReference type="Proteomes" id="UP000015104">
    <property type="component" value="Unassembled WGS sequence"/>
</dbReference>
<dbReference type="EnsemblMetazoa" id="tetur18g02080.1">
    <property type="protein sequence ID" value="tetur18g02080.1"/>
    <property type="gene ID" value="tetur18g02080"/>
</dbReference>
<reference evidence="4" key="1">
    <citation type="submission" date="2011-08" db="EMBL/GenBank/DDBJ databases">
        <authorList>
            <person name="Rombauts S."/>
        </authorList>
    </citation>
    <scope>NUCLEOTIDE SEQUENCE</scope>
    <source>
        <strain evidence="4">London</strain>
    </source>
</reference>
<accession>T1KR31</accession>
<evidence type="ECO:0000256" key="2">
    <source>
        <dbReference type="SAM" id="Phobius"/>
    </source>
</evidence>
<keyword evidence="4" id="KW-1185">Reference proteome</keyword>
<evidence type="ECO:0000313" key="4">
    <source>
        <dbReference type="Proteomes" id="UP000015104"/>
    </source>
</evidence>
<organism evidence="3 4">
    <name type="scientific">Tetranychus urticae</name>
    <name type="common">Two-spotted spider mite</name>
    <dbReference type="NCBI Taxonomy" id="32264"/>
    <lineage>
        <taxon>Eukaryota</taxon>
        <taxon>Metazoa</taxon>
        <taxon>Ecdysozoa</taxon>
        <taxon>Arthropoda</taxon>
        <taxon>Chelicerata</taxon>
        <taxon>Arachnida</taxon>
        <taxon>Acari</taxon>
        <taxon>Acariformes</taxon>
        <taxon>Trombidiformes</taxon>
        <taxon>Prostigmata</taxon>
        <taxon>Eleutherengona</taxon>
        <taxon>Raphignathae</taxon>
        <taxon>Tetranychoidea</taxon>
        <taxon>Tetranychidae</taxon>
        <taxon>Tetranychus</taxon>
    </lineage>
</organism>
<keyword evidence="2" id="KW-1133">Transmembrane helix</keyword>
<evidence type="ECO:0000313" key="3">
    <source>
        <dbReference type="EnsemblMetazoa" id="tetur18g02080.1"/>
    </source>
</evidence>
<dbReference type="AlphaFoldDB" id="T1KR31"/>